<evidence type="ECO:0000256" key="7">
    <source>
        <dbReference type="ARBA" id="ARBA00022801"/>
    </source>
</evidence>
<evidence type="ECO:0000256" key="14">
    <source>
        <dbReference type="ARBA" id="ARBA00041592"/>
    </source>
</evidence>
<name>W0S9J8_9PROT</name>
<evidence type="ECO:0000256" key="4">
    <source>
        <dbReference type="ARBA" id="ARBA00022705"/>
    </source>
</evidence>
<dbReference type="SUPFAM" id="SSF55811">
    <property type="entry name" value="Nudix"/>
    <property type="match status" value="1"/>
</dbReference>
<dbReference type="CDD" id="cd00564">
    <property type="entry name" value="TMP_TenI"/>
    <property type="match status" value="1"/>
</dbReference>
<dbReference type="PROSITE" id="PS51462">
    <property type="entry name" value="NUDIX"/>
    <property type="match status" value="1"/>
</dbReference>
<feature type="domain" description="Nudix hydrolase" evidence="17">
    <location>
        <begin position="2"/>
        <end position="134"/>
    </location>
</feature>
<dbReference type="InterPro" id="IPR020084">
    <property type="entry name" value="NUDIX_hydrolase_CS"/>
</dbReference>
<evidence type="ECO:0000256" key="1">
    <source>
        <dbReference type="ARBA" id="ARBA00001946"/>
    </source>
</evidence>
<proteinExistence type="inferred from homology"/>
<dbReference type="GO" id="GO:0046872">
    <property type="term" value="F:metal ion binding"/>
    <property type="evidence" value="ECO:0007669"/>
    <property type="project" value="UniProtKB-KW"/>
</dbReference>
<keyword evidence="4" id="KW-0235">DNA replication</keyword>
<evidence type="ECO:0000256" key="11">
    <source>
        <dbReference type="ARBA" id="ARBA00036904"/>
    </source>
</evidence>
<evidence type="ECO:0000256" key="8">
    <source>
        <dbReference type="ARBA" id="ARBA00022842"/>
    </source>
</evidence>
<dbReference type="Pfam" id="PF14815">
    <property type="entry name" value="NUDIX_4"/>
    <property type="match status" value="1"/>
</dbReference>
<dbReference type="EC" id="3.6.1.55" evidence="12"/>
<evidence type="ECO:0000256" key="6">
    <source>
        <dbReference type="ARBA" id="ARBA00022763"/>
    </source>
</evidence>
<dbReference type="GO" id="GO:0044716">
    <property type="term" value="F:8-oxo-GDP phosphatase activity"/>
    <property type="evidence" value="ECO:0007669"/>
    <property type="project" value="TreeGrafter"/>
</dbReference>
<dbReference type="GO" id="GO:0009228">
    <property type="term" value="P:thiamine biosynthetic process"/>
    <property type="evidence" value="ECO:0007669"/>
    <property type="project" value="UniProtKB-KW"/>
</dbReference>
<reference evidence="18 19" key="1">
    <citation type="journal article" date="2014" name="Syst. Appl. Microbiol.">
        <title>Complete genomes of freshwater sulfur oxidizers Sulfuricella denitrificans skB26 and Sulfuritalea hydrogenivorans sk43H: genetic insights into the sulfur oxidation pathway of betaproteobacteria.</title>
        <authorList>
            <person name="Watanabe T."/>
            <person name="Kojima H."/>
            <person name="Fukui M."/>
        </authorList>
    </citation>
    <scope>NUCLEOTIDE SEQUENCE [LARGE SCALE GENOMIC DNA]</scope>
    <source>
        <strain evidence="18">DSM22779</strain>
    </source>
</reference>
<comment type="cofactor">
    <cofactor evidence="1">
        <name>Mg(2+)</name>
        <dbReference type="ChEBI" id="CHEBI:18420"/>
    </cofactor>
</comment>
<evidence type="ECO:0000256" key="15">
    <source>
        <dbReference type="ARBA" id="ARBA00041979"/>
    </source>
</evidence>
<protein>
    <recommendedName>
        <fullName evidence="13">8-oxo-dGTP diphosphatase</fullName>
        <ecNumber evidence="12">3.6.1.55</ecNumber>
    </recommendedName>
    <alternativeName>
        <fullName evidence="16">7,8-dihydro-8-oxoguanine-triphosphatase</fullName>
    </alternativeName>
    <alternativeName>
        <fullName evidence="15">Mutator protein MutT</fullName>
    </alternativeName>
    <alternativeName>
        <fullName evidence="14">dGTP pyrophosphohydrolase</fullName>
    </alternativeName>
</protein>
<evidence type="ECO:0000259" key="17">
    <source>
        <dbReference type="PROSITE" id="PS51462"/>
    </source>
</evidence>
<keyword evidence="8" id="KW-0460">Magnesium</keyword>
<evidence type="ECO:0000313" key="18">
    <source>
        <dbReference type="EMBL" id="BAO27849.1"/>
    </source>
</evidence>
<evidence type="ECO:0000256" key="2">
    <source>
        <dbReference type="ARBA" id="ARBA00005582"/>
    </source>
</evidence>
<keyword evidence="6" id="KW-0227">DNA damage</keyword>
<dbReference type="SUPFAM" id="SSF51391">
    <property type="entry name" value="Thiamin phosphate synthase"/>
    <property type="match status" value="1"/>
</dbReference>
<dbReference type="Proteomes" id="UP000031637">
    <property type="component" value="Chromosome"/>
</dbReference>
<evidence type="ECO:0000256" key="10">
    <source>
        <dbReference type="ARBA" id="ARBA00035861"/>
    </source>
</evidence>
<dbReference type="InterPro" id="IPR013785">
    <property type="entry name" value="Aldolase_TIM"/>
</dbReference>
<sequence>MKLTEVAAAVIEQRGADGITEFLLGQRAPGTFYPGFWEFPGGKVEAGETPHDALVRELREELGIEVVRADPWLRRQHVYEHAHVRLNFFRVREWHGELHDHVHSALAWQRADGLTVSPMLPANAPVLAALALPDFYAITHAGEIGIDAQLLALAHALEGGLKLVQLREPKLDAPRRAAFVHAAVDLCHQYGARVLVNGDLALAEAAGADGVHLPAVQLAAQTLRPDLPLVAASCHSTAELERAAELGCDFAVFGPVRATATHPGIAGIGWDNFAAALAVPPLPTFALGGLSRADCDAAQRAGAHGIAAIRAAWEG</sequence>
<dbReference type="EMBL" id="AP012547">
    <property type="protein sequence ID" value="BAO27849.1"/>
    <property type="molecule type" value="Genomic_DNA"/>
</dbReference>
<dbReference type="GO" id="GO:0008413">
    <property type="term" value="F:8-oxo-7,8-dihydroguanosine triphosphate pyrophosphatase activity"/>
    <property type="evidence" value="ECO:0007669"/>
    <property type="project" value="TreeGrafter"/>
</dbReference>
<dbReference type="InterPro" id="IPR036206">
    <property type="entry name" value="ThiamineP_synth_sf"/>
</dbReference>
<dbReference type="HOGENOM" id="CLU_076087_0_0_4"/>
<evidence type="ECO:0000256" key="5">
    <source>
        <dbReference type="ARBA" id="ARBA00022723"/>
    </source>
</evidence>
<evidence type="ECO:0000313" key="19">
    <source>
        <dbReference type="Proteomes" id="UP000031637"/>
    </source>
</evidence>
<comment type="similarity">
    <text evidence="2">Belongs to the Nudix hydrolase family.</text>
</comment>
<dbReference type="AlphaFoldDB" id="W0S9J8"/>
<dbReference type="PANTHER" id="PTHR47707:SF1">
    <property type="entry name" value="NUDIX HYDROLASE FAMILY PROTEIN"/>
    <property type="match status" value="1"/>
</dbReference>
<keyword evidence="5" id="KW-0479">Metal-binding</keyword>
<gene>
    <name evidence="18" type="ORF">SUTH_00029</name>
</gene>
<evidence type="ECO:0000256" key="9">
    <source>
        <dbReference type="ARBA" id="ARBA00023204"/>
    </source>
</evidence>
<dbReference type="NCBIfam" id="NF006530">
    <property type="entry name" value="PRK08999.1"/>
    <property type="match status" value="1"/>
</dbReference>
<keyword evidence="9" id="KW-0234">DNA repair</keyword>
<dbReference type="GO" id="GO:0035539">
    <property type="term" value="F:8-oxo-7,8-dihydrodeoxyguanosine triphosphate pyrophosphatase activity"/>
    <property type="evidence" value="ECO:0007669"/>
    <property type="project" value="UniProtKB-EC"/>
</dbReference>
<evidence type="ECO:0000256" key="13">
    <source>
        <dbReference type="ARBA" id="ARBA00040794"/>
    </source>
</evidence>
<keyword evidence="3" id="KW-0515">Mutator protein</keyword>
<dbReference type="PROSITE" id="PS00893">
    <property type="entry name" value="NUDIX_BOX"/>
    <property type="match status" value="1"/>
</dbReference>
<dbReference type="InterPro" id="IPR022998">
    <property type="entry name" value="ThiamineP_synth_TenI"/>
</dbReference>
<dbReference type="Gene3D" id="3.90.79.10">
    <property type="entry name" value="Nucleoside Triphosphate Pyrophosphohydrolase"/>
    <property type="match status" value="1"/>
</dbReference>
<dbReference type="InterPro" id="IPR020476">
    <property type="entry name" value="Nudix_hydrolase"/>
</dbReference>
<dbReference type="Pfam" id="PF02581">
    <property type="entry name" value="TMP-TENI"/>
    <property type="match status" value="1"/>
</dbReference>
<dbReference type="CDD" id="cd03425">
    <property type="entry name" value="NUDIX_MutT_NudA_like"/>
    <property type="match status" value="1"/>
</dbReference>
<evidence type="ECO:0000256" key="12">
    <source>
        <dbReference type="ARBA" id="ARBA00038905"/>
    </source>
</evidence>
<dbReference type="GO" id="GO:0006260">
    <property type="term" value="P:DNA replication"/>
    <property type="evidence" value="ECO:0007669"/>
    <property type="project" value="UniProtKB-KW"/>
</dbReference>
<evidence type="ECO:0000256" key="3">
    <source>
        <dbReference type="ARBA" id="ARBA00022457"/>
    </source>
</evidence>
<dbReference type="InterPro" id="IPR029119">
    <property type="entry name" value="MutY_C"/>
</dbReference>
<dbReference type="PANTHER" id="PTHR47707">
    <property type="entry name" value="8-OXO-DGTP DIPHOSPHATASE"/>
    <property type="match status" value="1"/>
</dbReference>
<dbReference type="GO" id="GO:0044715">
    <property type="term" value="F:8-oxo-dGDP phosphatase activity"/>
    <property type="evidence" value="ECO:0007669"/>
    <property type="project" value="TreeGrafter"/>
</dbReference>
<comment type="catalytic activity">
    <reaction evidence="11">
        <text>8-oxo-GTP + H2O = 8-oxo-GMP + diphosphate + H(+)</text>
        <dbReference type="Rhea" id="RHEA:67616"/>
        <dbReference type="ChEBI" id="CHEBI:15377"/>
        <dbReference type="ChEBI" id="CHEBI:15378"/>
        <dbReference type="ChEBI" id="CHEBI:33019"/>
        <dbReference type="ChEBI" id="CHEBI:143553"/>
        <dbReference type="ChEBI" id="CHEBI:145694"/>
    </reaction>
</comment>
<dbReference type="InterPro" id="IPR047127">
    <property type="entry name" value="MutT-like"/>
</dbReference>
<organism evidence="18 19">
    <name type="scientific">Sulfuritalea hydrogenivorans sk43H</name>
    <dbReference type="NCBI Taxonomy" id="1223802"/>
    <lineage>
        <taxon>Bacteria</taxon>
        <taxon>Pseudomonadati</taxon>
        <taxon>Pseudomonadota</taxon>
        <taxon>Betaproteobacteria</taxon>
        <taxon>Nitrosomonadales</taxon>
        <taxon>Sterolibacteriaceae</taxon>
        <taxon>Sulfuritalea</taxon>
    </lineage>
</organism>
<dbReference type="Gene3D" id="3.20.20.70">
    <property type="entry name" value="Aldolase class I"/>
    <property type="match status" value="1"/>
</dbReference>
<keyword evidence="7 18" id="KW-0378">Hydrolase</keyword>
<accession>W0S9J8</accession>
<dbReference type="STRING" id="1223802.SUTH_00029"/>
<dbReference type="PRINTS" id="PR00502">
    <property type="entry name" value="NUDIXFAMILY"/>
</dbReference>
<dbReference type="InterPro" id="IPR000086">
    <property type="entry name" value="NUDIX_hydrolase_dom"/>
</dbReference>
<comment type="catalytic activity">
    <reaction evidence="10">
        <text>8-oxo-dGTP + H2O = 8-oxo-dGMP + diphosphate + H(+)</text>
        <dbReference type="Rhea" id="RHEA:31575"/>
        <dbReference type="ChEBI" id="CHEBI:15377"/>
        <dbReference type="ChEBI" id="CHEBI:15378"/>
        <dbReference type="ChEBI" id="CHEBI:33019"/>
        <dbReference type="ChEBI" id="CHEBI:63224"/>
        <dbReference type="ChEBI" id="CHEBI:77896"/>
        <dbReference type="EC" id="3.6.1.55"/>
    </reaction>
</comment>
<evidence type="ECO:0000256" key="16">
    <source>
        <dbReference type="ARBA" id="ARBA00042798"/>
    </source>
</evidence>
<keyword evidence="19" id="KW-1185">Reference proteome</keyword>
<dbReference type="GO" id="GO:0006281">
    <property type="term" value="P:DNA repair"/>
    <property type="evidence" value="ECO:0007669"/>
    <property type="project" value="UniProtKB-KW"/>
</dbReference>
<dbReference type="KEGG" id="shd:SUTH_00029"/>
<dbReference type="InterPro" id="IPR015797">
    <property type="entry name" value="NUDIX_hydrolase-like_dom_sf"/>
</dbReference>
<dbReference type="RefSeq" id="WP_041096134.1">
    <property type="nucleotide sequence ID" value="NZ_AP012547.1"/>
</dbReference>